<dbReference type="HOGENOM" id="CLU_043914_0_0_2"/>
<accession>L0L1V4</accession>
<dbReference type="Gene3D" id="3.20.20.70">
    <property type="entry name" value="Aldolase class I"/>
    <property type="match status" value="1"/>
</dbReference>
<keyword evidence="4" id="KW-0411">Iron-sulfur</keyword>
<keyword evidence="2" id="KW-0479">Metal-binding</keyword>
<dbReference type="Proteomes" id="UP000010866">
    <property type="component" value="Chromosome"/>
</dbReference>
<keyword evidence="1" id="KW-0949">S-adenosyl-L-methionine</keyword>
<dbReference type="GeneID" id="14406728"/>
<dbReference type="SFLD" id="SFLDG01386">
    <property type="entry name" value="main_SPASM_domain-containing"/>
    <property type="match status" value="1"/>
</dbReference>
<dbReference type="InterPro" id="IPR023885">
    <property type="entry name" value="4Fe4S-binding_SPASM_dom"/>
</dbReference>
<dbReference type="InterPro" id="IPR050377">
    <property type="entry name" value="Radical_SAM_PqqE_MftC-like"/>
</dbReference>
<name>L0L1V4_METHD</name>
<dbReference type="SUPFAM" id="SSF102114">
    <property type="entry name" value="Radical SAM enzymes"/>
    <property type="match status" value="1"/>
</dbReference>
<dbReference type="InterPro" id="IPR006638">
    <property type="entry name" value="Elp3/MiaA/NifB-like_rSAM"/>
</dbReference>
<dbReference type="PROSITE" id="PS51918">
    <property type="entry name" value="RADICAL_SAM"/>
    <property type="match status" value="1"/>
</dbReference>
<dbReference type="InterPro" id="IPR058240">
    <property type="entry name" value="rSAM_sf"/>
</dbReference>
<gene>
    <name evidence="6" type="ordered locus">Metho_2215</name>
</gene>
<evidence type="ECO:0000313" key="6">
    <source>
        <dbReference type="EMBL" id="AGB50378.1"/>
    </source>
</evidence>
<dbReference type="GO" id="GO:0046872">
    <property type="term" value="F:metal ion binding"/>
    <property type="evidence" value="ECO:0007669"/>
    <property type="project" value="UniProtKB-KW"/>
</dbReference>
<evidence type="ECO:0000259" key="5">
    <source>
        <dbReference type="PROSITE" id="PS51918"/>
    </source>
</evidence>
<dbReference type="GO" id="GO:0051536">
    <property type="term" value="F:iron-sulfur cluster binding"/>
    <property type="evidence" value="ECO:0007669"/>
    <property type="project" value="UniProtKB-KW"/>
</dbReference>
<sequence length="405" mass="45842">MNSAEYSINSPENDITLVSISGLTIKLHKNDVFLKLEAKGPLKRACTPFLNMINSRLKDEKPALVTEDYIVASTWLPPIPGKVFNRLLLAEVQTALGRYVPETVSFEITRKCKCQCAHCVISGGEGELDTSSVKKVIDEALDMGAFIITFTEGDPMLREDIFELIEYVDKERAIVNMYTPGTEMTPEAARRLKEAGLYNLLISIYSTEPRKHDEVRRLEGAFEKATSAMKIGLEAGLLVTMCTHVSPGNIDELPAMYEMATSLGVHEFSLWESIPKKPEDPILSDLQRKEILDMYRRINSSKGGPRIFANTYFEGRMLGCMAGQRWLHVCVEGSVKACPYIPFSYGNVSEESLKTIWKRIRKSPYYRGERYTCKMHEPAFLELVRGIPQDESAPYDFRLLEKEPR</sequence>
<dbReference type="KEGG" id="mhz:Metho_2215"/>
<dbReference type="SFLD" id="SFLDG01067">
    <property type="entry name" value="SPASM/twitch_domain_containing"/>
    <property type="match status" value="1"/>
</dbReference>
<keyword evidence="3" id="KW-0408">Iron</keyword>
<dbReference type="InterPro" id="IPR007197">
    <property type="entry name" value="rSAM"/>
</dbReference>
<dbReference type="PANTHER" id="PTHR11228:SF7">
    <property type="entry name" value="PQQA PEPTIDE CYCLASE"/>
    <property type="match status" value="1"/>
</dbReference>
<dbReference type="PANTHER" id="PTHR11228">
    <property type="entry name" value="RADICAL SAM DOMAIN PROTEIN"/>
    <property type="match status" value="1"/>
</dbReference>
<reference evidence="7" key="1">
    <citation type="submission" date="2012-02" db="EMBL/GenBank/DDBJ databases">
        <title>Complete sequence of chromosome of Methanomethylovorans hollandica DSM 15978.</title>
        <authorList>
            <person name="Lucas S."/>
            <person name="Copeland A."/>
            <person name="Lapidus A."/>
            <person name="Glavina del Rio T."/>
            <person name="Dalin E."/>
            <person name="Tice H."/>
            <person name="Bruce D."/>
            <person name="Goodwin L."/>
            <person name="Pitluck S."/>
            <person name="Peters L."/>
            <person name="Mikhailova N."/>
            <person name="Held B."/>
            <person name="Kyrpides N."/>
            <person name="Mavromatis K."/>
            <person name="Ivanova N."/>
            <person name="Brettin T."/>
            <person name="Detter J.C."/>
            <person name="Han C."/>
            <person name="Larimer F."/>
            <person name="Land M."/>
            <person name="Hauser L."/>
            <person name="Markowitz V."/>
            <person name="Cheng J.-F."/>
            <person name="Hugenholtz P."/>
            <person name="Woyke T."/>
            <person name="Wu D."/>
            <person name="Spring S."/>
            <person name="Schroeder M."/>
            <person name="Brambilla E."/>
            <person name="Klenk H.-P."/>
            <person name="Eisen J.A."/>
        </authorList>
    </citation>
    <scope>NUCLEOTIDE SEQUENCE [LARGE SCALE GENOMIC DNA]</scope>
    <source>
        <strain evidence="7">DSM 15978 / NBRC 107637 / DMS1</strain>
    </source>
</reference>
<feature type="domain" description="Radical SAM core" evidence="5">
    <location>
        <begin position="98"/>
        <end position="306"/>
    </location>
</feature>
<evidence type="ECO:0000256" key="1">
    <source>
        <dbReference type="ARBA" id="ARBA00022691"/>
    </source>
</evidence>
<dbReference type="SFLD" id="SFLDS00029">
    <property type="entry name" value="Radical_SAM"/>
    <property type="match status" value="1"/>
</dbReference>
<organism evidence="6 7">
    <name type="scientific">Methanomethylovorans hollandica (strain DSM 15978 / NBRC 107637 / DMS1)</name>
    <dbReference type="NCBI Taxonomy" id="867904"/>
    <lineage>
        <taxon>Archaea</taxon>
        <taxon>Methanobacteriati</taxon>
        <taxon>Methanobacteriota</taxon>
        <taxon>Stenosarchaea group</taxon>
        <taxon>Methanomicrobia</taxon>
        <taxon>Methanosarcinales</taxon>
        <taxon>Methanosarcinaceae</taxon>
        <taxon>Methanomethylovorans</taxon>
    </lineage>
</organism>
<evidence type="ECO:0000256" key="3">
    <source>
        <dbReference type="ARBA" id="ARBA00023004"/>
    </source>
</evidence>
<dbReference type="STRING" id="867904.Metho_2215"/>
<dbReference type="SMART" id="SM00729">
    <property type="entry name" value="Elp3"/>
    <property type="match status" value="1"/>
</dbReference>
<keyword evidence="7" id="KW-1185">Reference proteome</keyword>
<dbReference type="GO" id="GO:0003824">
    <property type="term" value="F:catalytic activity"/>
    <property type="evidence" value="ECO:0007669"/>
    <property type="project" value="InterPro"/>
</dbReference>
<dbReference type="OrthoDB" id="30736at2157"/>
<dbReference type="Pfam" id="PF04055">
    <property type="entry name" value="Radical_SAM"/>
    <property type="match status" value="1"/>
</dbReference>
<protein>
    <submittedName>
        <fullName evidence="6">Putative Fe-S oxidoreductase</fullName>
    </submittedName>
</protein>
<dbReference type="Pfam" id="PF13186">
    <property type="entry name" value="SPASM"/>
    <property type="match status" value="1"/>
</dbReference>
<dbReference type="AlphaFoldDB" id="L0L1V4"/>
<dbReference type="GO" id="GO:0006783">
    <property type="term" value="P:heme biosynthetic process"/>
    <property type="evidence" value="ECO:0007669"/>
    <property type="project" value="TreeGrafter"/>
</dbReference>
<evidence type="ECO:0000313" key="7">
    <source>
        <dbReference type="Proteomes" id="UP000010866"/>
    </source>
</evidence>
<evidence type="ECO:0000256" key="2">
    <source>
        <dbReference type="ARBA" id="ARBA00022723"/>
    </source>
</evidence>
<dbReference type="InterPro" id="IPR013785">
    <property type="entry name" value="Aldolase_TIM"/>
</dbReference>
<dbReference type="RefSeq" id="WP_015325543.1">
    <property type="nucleotide sequence ID" value="NC_019977.1"/>
</dbReference>
<dbReference type="CDD" id="cd01335">
    <property type="entry name" value="Radical_SAM"/>
    <property type="match status" value="1"/>
</dbReference>
<evidence type="ECO:0000256" key="4">
    <source>
        <dbReference type="ARBA" id="ARBA00023014"/>
    </source>
</evidence>
<dbReference type="EMBL" id="CP003362">
    <property type="protein sequence ID" value="AGB50378.1"/>
    <property type="molecule type" value="Genomic_DNA"/>
</dbReference>
<proteinExistence type="predicted"/>